<dbReference type="PROSITE" id="PS51257">
    <property type="entry name" value="PROKAR_LIPOPROTEIN"/>
    <property type="match status" value="1"/>
</dbReference>
<sequence>MNRKKAERAVKNVIVIALFAFLFAVFSSLISGCRKDGKVQIYEVKTSGVMYQTSADNKRLKEPVNTETVYLVVGGEEQ</sequence>
<reference evidence="1" key="1">
    <citation type="submission" date="2020-08" db="EMBL/GenBank/DDBJ databases">
        <title>Genome public.</title>
        <authorList>
            <person name="Liu C."/>
            <person name="Sun Q."/>
        </authorList>
    </citation>
    <scope>NUCLEOTIDE SEQUENCE</scope>
    <source>
        <strain evidence="1">H8</strain>
    </source>
</reference>
<name>A0A926DMP8_9FIRM</name>
<dbReference type="EMBL" id="JACRSU010000002">
    <property type="protein sequence ID" value="MBC8540656.1"/>
    <property type="molecule type" value="Genomic_DNA"/>
</dbReference>
<gene>
    <name evidence="1" type="ORF">H8698_06665</name>
</gene>
<accession>A0A926DMP8</accession>
<dbReference type="AlphaFoldDB" id="A0A926DMP8"/>
<comment type="caution">
    <text evidence="1">The sequence shown here is derived from an EMBL/GenBank/DDBJ whole genome shotgun (WGS) entry which is preliminary data.</text>
</comment>
<proteinExistence type="predicted"/>
<dbReference type="RefSeq" id="WP_249311815.1">
    <property type="nucleotide sequence ID" value="NZ_JACRSU010000002.1"/>
</dbReference>
<protein>
    <submittedName>
        <fullName evidence="1">Uncharacterized protein</fullName>
    </submittedName>
</protein>
<organism evidence="1 2">
    <name type="scientific">Congzhengia minquanensis</name>
    <dbReference type="NCBI Taxonomy" id="2763657"/>
    <lineage>
        <taxon>Bacteria</taxon>
        <taxon>Bacillati</taxon>
        <taxon>Bacillota</taxon>
        <taxon>Clostridia</taxon>
        <taxon>Eubacteriales</taxon>
        <taxon>Oscillospiraceae</taxon>
        <taxon>Congzhengia</taxon>
    </lineage>
</organism>
<evidence type="ECO:0000313" key="1">
    <source>
        <dbReference type="EMBL" id="MBC8540656.1"/>
    </source>
</evidence>
<dbReference type="Proteomes" id="UP000611762">
    <property type="component" value="Unassembled WGS sequence"/>
</dbReference>
<evidence type="ECO:0000313" key="2">
    <source>
        <dbReference type="Proteomes" id="UP000611762"/>
    </source>
</evidence>
<keyword evidence="2" id="KW-1185">Reference proteome</keyword>